<dbReference type="EMBL" id="NIVC01000199">
    <property type="protein sequence ID" value="PAA88257.1"/>
    <property type="molecule type" value="Genomic_DNA"/>
</dbReference>
<gene>
    <name evidence="10" type="ORF">BOX15_Mlig021807g2</name>
</gene>
<evidence type="ECO:0000256" key="6">
    <source>
        <dbReference type="ARBA" id="ARBA00039953"/>
    </source>
</evidence>
<dbReference type="CDD" id="cd02869">
    <property type="entry name" value="PseudoU_synth_RluA_like"/>
    <property type="match status" value="1"/>
</dbReference>
<keyword evidence="11" id="KW-1185">Reference proteome</keyword>
<evidence type="ECO:0000256" key="3">
    <source>
        <dbReference type="ARBA" id="ARBA00010876"/>
    </source>
</evidence>
<evidence type="ECO:0000313" key="11">
    <source>
        <dbReference type="Proteomes" id="UP000215902"/>
    </source>
</evidence>
<dbReference type="InterPro" id="IPR020103">
    <property type="entry name" value="PsdUridine_synth_cat_dom_sf"/>
</dbReference>
<keyword evidence="4" id="KW-0413">Isomerase</keyword>
<evidence type="ECO:0000313" key="10">
    <source>
        <dbReference type="EMBL" id="PAA88257.1"/>
    </source>
</evidence>
<dbReference type="InterPro" id="IPR006145">
    <property type="entry name" value="PsdUridine_synth_RsuA/RluA"/>
</dbReference>
<dbReference type="GO" id="GO:0001522">
    <property type="term" value="P:pseudouridine synthesis"/>
    <property type="evidence" value="ECO:0007669"/>
    <property type="project" value="InterPro"/>
</dbReference>
<comment type="catalytic activity">
    <reaction evidence="5">
        <text>a uridine in tRNA = a pseudouridine in tRNA</text>
        <dbReference type="Rhea" id="RHEA:54572"/>
        <dbReference type="Rhea" id="RHEA-COMP:13339"/>
        <dbReference type="Rhea" id="RHEA-COMP:13934"/>
        <dbReference type="ChEBI" id="CHEBI:65314"/>
        <dbReference type="ChEBI" id="CHEBI:65315"/>
    </reaction>
</comment>
<proteinExistence type="inferred from homology"/>
<dbReference type="Gene3D" id="3.30.2350.10">
    <property type="entry name" value="Pseudouridine synthase"/>
    <property type="match status" value="1"/>
</dbReference>
<protein>
    <recommendedName>
        <fullName evidence="6">Pseudouridylate synthase RPUSD4, mitochondrial</fullName>
    </recommendedName>
    <alternativeName>
        <fullName evidence="7">RNA pseudouridylate synthase domain-containing protein 4</fullName>
    </alternativeName>
</protein>
<evidence type="ECO:0000256" key="7">
    <source>
        <dbReference type="ARBA" id="ARBA00041563"/>
    </source>
</evidence>
<comment type="catalytic activity">
    <reaction evidence="2">
        <text>uridine in 5S rRNA = pseudouridine in 5S rRNA</text>
        <dbReference type="Rhea" id="RHEA:47036"/>
        <dbReference type="Rhea" id="RHEA-COMP:11730"/>
        <dbReference type="Rhea" id="RHEA-COMP:11731"/>
        <dbReference type="ChEBI" id="CHEBI:65314"/>
        <dbReference type="ChEBI" id="CHEBI:65315"/>
    </reaction>
</comment>
<accession>A0A267GSA7</accession>
<dbReference type="Proteomes" id="UP000215902">
    <property type="component" value="Unassembled WGS sequence"/>
</dbReference>
<dbReference type="GO" id="GO:0003723">
    <property type="term" value="F:RNA binding"/>
    <property type="evidence" value="ECO:0007669"/>
    <property type="project" value="InterPro"/>
</dbReference>
<sequence length="381" mass="43074">FYINMFSSMMPLLPAFTRCYASSATAFDYALKIRTEMINNSEKMAKSESSAQVKQGDKMPINNPIDKEDGSVLPNKRTWSFASLKPDEIVEFLYKNIVWDKYGIVAINKPYNVSCQGGTVARGSVNLIDHLPGLAARLSCPHLHPVHRIDRTSTGIVLLARTEQQARHLKLCFKERRIEKYYYCITRDVPSPLEGIVDIPLTASAKHRDCDWRAALRPTQSALDEANLTVLTRARVPTASSRSGAKEAVTRYRVVDKFERCALVEVQPLTGCKHQIRVHLGYGLNTPVLGDHKYSSMRDRLMPQRLPESTLTRLGIRPARARDLPLFLHCQRVAVPVDPSKSPSDSASVSVIKAPFPYQFVWVMRQLKLRLPIKLIRSKFI</sequence>
<feature type="domain" description="Pseudouridine synthase RsuA/RluA-like" evidence="9">
    <location>
        <begin position="104"/>
        <end position="280"/>
    </location>
</feature>
<feature type="region of interest" description="Disordered" evidence="8">
    <location>
        <begin position="46"/>
        <end position="67"/>
    </location>
</feature>
<comment type="caution">
    <text evidence="10">The sequence shown here is derived from an EMBL/GenBank/DDBJ whole genome shotgun (WGS) entry which is preliminary data.</text>
</comment>
<dbReference type="OrthoDB" id="418349at2759"/>
<evidence type="ECO:0000256" key="1">
    <source>
        <dbReference type="ARBA" id="ARBA00001166"/>
    </source>
</evidence>
<dbReference type="AlphaFoldDB" id="A0A267GSA7"/>
<feature type="non-terminal residue" evidence="10">
    <location>
        <position position="1"/>
    </location>
</feature>
<dbReference type="GO" id="GO:0009982">
    <property type="term" value="F:pseudouridine synthase activity"/>
    <property type="evidence" value="ECO:0007669"/>
    <property type="project" value="InterPro"/>
</dbReference>
<dbReference type="STRING" id="282301.A0A267GSA7"/>
<reference evidence="10 11" key="1">
    <citation type="submission" date="2017-06" db="EMBL/GenBank/DDBJ databases">
        <title>A platform for efficient transgenesis in Macrostomum lignano, a flatworm model organism for stem cell research.</title>
        <authorList>
            <person name="Berezikov E."/>
        </authorList>
    </citation>
    <scope>NUCLEOTIDE SEQUENCE [LARGE SCALE GENOMIC DNA]</scope>
    <source>
        <strain evidence="10">DV1</strain>
        <tissue evidence="10">Whole organism</tissue>
    </source>
</reference>
<dbReference type="SUPFAM" id="SSF55120">
    <property type="entry name" value="Pseudouridine synthase"/>
    <property type="match status" value="1"/>
</dbReference>
<evidence type="ECO:0000259" key="9">
    <source>
        <dbReference type="Pfam" id="PF00849"/>
    </source>
</evidence>
<evidence type="ECO:0000256" key="5">
    <source>
        <dbReference type="ARBA" id="ARBA00036943"/>
    </source>
</evidence>
<organism evidence="10 11">
    <name type="scientific">Macrostomum lignano</name>
    <dbReference type="NCBI Taxonomy" id="282301"/>
    <lineage>
        <taxon>Eukaryota</taxon>
        <taxon>Metazoa</taxon>
        <taxon>Spiralia</taxon>
        <taxon>Lophotrochozoa</taxon>
        <taxon>Platyhelminthes</taxon>
        <taxon>Rhabditophora</taxon>
        <taxon>Macrostomorpha</taxon>
        <taxon>Macrostomida</taxon>
        <taxon>Macrostomidae</taxon>
        <taxon>Macrostomum</taxon>
    </lineage>
</organism>
<dbReference type="InterPro" id="IPR050188">
    <property type="entry name" value="RluA_PseudoU_synthase"/>
</dbReference>
<evidence type="ECO:0000256" key="8">
    <source>
        <dbReference type="SAM" id="MobiDB-lite"/>
    </source>
</evidence>
<evidence type="ECO:0000256" key="2">
    <source>
        <dbReference type="ARBA" id="ARBA00001896"/>
    </source>
</evidence>
<comment type="catalytic activity">
    <reaction evidence="1">
        <text>a uridine in mRNA = a pseudouridine in mRNA</text>
        <dbReference type="Rhea" id="RHEA:56644"/>
        <dbReference type="Rhea" id="RHEA-COMP:14658"/>
        <dbReference type="Rhea" id="RHEA-COMP:14659"/>
        <dbReference type="ChEBI" id="CHEBI:65314"/>
        <dbReference type="ChEBI" id="CHEBI:65315"/>
    </reaction>
</comment>
<dbReference type="Pfam" id="PF00849">
    <property type="entry name" value="PseudoU_synth_2"/>
    <property type="match status" value="1"/>
</dbReference>
<comment type="similarity">
    <text evidence="3">Belongs to the pseudouridine synthase RluA family.</text>
</comment>
<dbReference type="PANTHER" id="PTHR21600:SF83">
    <property type="entry name" value="PSEUDOURIDYLATE SYNTHASE RPUSD4, MITOCHONDRIAL"/>
    <property type="match status" value="1"/>
</dbReference>
<evidence type="ECO:0000256" key="4">
    <source>
        <dbReference type="ARBA" id="ARBA00023235"/>
    </source>
</evidence>
<name>A0A267GSA7_9PLAT</name>
<dbReference type="PANTHER" id="PTHR21600">
    <property type="entry name" value="MITOCHONDRIAL RNA PSEUDOURIDINE SYNTHASE"/>
    <property type="match status" value="1"/>
</dbReference>